<dbReference type="AlphaFoldDB" id="F4B8Y4"/>
<keyword evidence="2" id="KW-1185">Reference proteome</keyword>
<gene>
    <name evidence="1" type="ordered locus">Ahos_2136</name>
</gene>
<proteinExistence type="predicted"/>
<dbReference type="Proteomes" id="UP000008458">
    <property type="component" value="Chromosome"/>
</dbReference>
<sequence length="338" mass="38343">MRKSISLLGLGILVLFLLEIAAPPILVKSQSCYDWAISAYCDFTAWCVQLSVANFSWYPINYTSGIYSIYEMLNLPVKADGYICSNGQTFDFNEILIQTALRYWGEYKLVTDIWFFNTETEQYTSIIGLKCINSEYHGKCNYNIWASFSSYGINVWFDVKGNLYNFPLLPLCKGCNQISNYKIRITSMDNETTPITFNGEKFDPSVSIEVHSACRCIFAEKDPYFFIVFMLYVNGSAICVLQPHKICQLTSASSESESANCDAEIGLYQPPNGVAYGSIEYCKLICHYCLRVCEYVMGMKKGICSVFGFLPNYLTCHSPESCGYTKHNNNIASRTSYF</sequence>
<dbReference type="EMBL" id="CP002535">
    <property type="protein sequence ID" value="AEE95007.1"/>
    <property type="molecule type" value="Genomic_DNA"/>
</dbReference>
<reference evidence="1 2" key="1">
    <citation type="journal article" date="2011" name="Extremophiles">
        <title>Genomic analysis of Acidianus hospitalis W1 a host for studying crenarchaeal virus and plasmid life cycles.</title>
        <authorList>
            <person name="You X.Y."/>
            <person name="Liu C."/>
            <person name="Wang S.Y."/>
            <person name="Jiang C.Y."/>
            <person name="Shah S.A."/>
            <person name="Prangishvili D."/>
            <person name="She Q."/>
            <person name="Liu S.J."/>
            <person name="Garrett R.A."/>
        </authorList>
    </citation>
    <scope>NUCLEOTIDE SEQUENCE [LARGE SCALE GENOMIC DNA]</scope>
    <source>
        <strain evidence="1 2">W1</strain>
    </source>
</reference>
<dbReference type="HOGENOM" id="CLU_820394_0_0_2"/>
<evidence type="ECO:0000313" key="1">
    <source>
        <dbReference type="EMBL" id="AEE95007.1"/>
    </source>
</evidence>
<organism evidence="1 2">
    <name type="scientific">Acidianus hospitalis (strain W1)</name>
    <dbReference type="NCBI Taxonomy" id="933801"/>
    <lineage>
        <taxon>Archaea</taxon>
        <taxon>Thermoproteota</taxon>
        <taxon>Thermoprotei</taxon>
        <taxon>Sulfolobales</taxon>
        <taxon>Sulfolobaceae</taxon>
        <taxon>Acidianus</taxon>
    </lineage>
</organism>
<dbReference type="KEGG" id="aho:Ahos_2136"/>
<accession>F4B8Y4</accession>
<evidence type="ECO:0000313" key="2">
    <source>
        <dbReference type="Proteomes" id="UP000008458"/>
    </source>
</evidence>
<name>F4B8Y4_ACIHW</name>
<protein>
    <submittedName>
        <fullName evidence="1">Conserved pro-fuselloviral protein</fullName>
    </submittedName>
</protein>
<reference key="2">
    <citation type="journal article" date="2011" name="Extremophiles">
        <title>Genomic analyses of Acidianus hospitalis W1 a host for studying crenarchaeal virus and plasmid life cycles.</title>
        <authorList>
            <person name="You X.Y."/>
            <person name="Liu C."/>
            <person name="Wang S.Y."/>
            <person name="Jiang C.Y."/>
            <person name="Shah S.A."/>
            <person name="Prangishvili D."/>
            <person name="Liu S.J."/>
            <person name="Garrett R.A."/>
        </authorList>
    </citation>
    <scope>NUCLEOTIDE SEQUENCE</scope>
    <source>
        <strain>W1</strain>
    </source>
</reference>
<dbReference type="RefSeq" id="WP_013776922.1">
    <property type="nucleotide sequence ID" value="NC_015518.1"/>
</dbReference>
<dbReference type="GeneID" id="10601637"/>